<accession>A0A9D2SX76</accession>
<comment type="caution">
    <text evidence="1">The sequence shown here is derived from an EMBL/GenBank/DDBJ whole genome shotgun (WGS) entry which is preliminary data.</text>
</comment>
<proteinExistence type="predicted"/>
<gene>
    <name evidence="1" type="ORF">H9757_01150</name>
</gene>
<evidence type="ECO:0000313" key="1">
    <source>
        <dbReference type="EMBL" id="HJC37664.1"/>
    </source>
</evidence>
<organism evidence="1 2">
    <name type="scientific">Candidatus Mediterraneibacter faecigallinarum</name>
    <dbReference type="NCBI Taxonomy" id="2838669"/>
    <lineage>
        <taxon>Bacteria</taxon>
        <taxon>Bacillati</taxon>
        <taxon>Bacillota</taxon>
        <taxon>Clostridia</taxon>
        <taxon>Lachnospirales</taxon>
        <taxon>Lachnospiraceae</taxon>
        <taxon>Mediterraneibacter</taxon>
    </lineage>
</organism>
<dbReference type="Proteomes" id="UP000823894">
    <property type="component" value="Unassembled WGS sequence"/>
</dbReference>
<name>A0A9D2SX76_9FIRM</name>
<protein>
    <submittedName>
        <fullName evidence="1">Uncharacterized protein</fullName>
    </submittedName>
</protein>
<reference evidence="1" key="2">
    <citation type="submission" date="2021-04" db="EMBL/GenBank/DDBJ databases">
        <authorList>
            <person name="Gilroy R."/>
        </authorList>
    </citation>
    <scope>NUCLEOTIDE SEQUENCE</scope>
    <source>
        <strain evidence="1">ChiGjej1B1-1692</strain>
    </source>
</reference>
<dbReference type="EMBL" id="DWWK01000014">
    <property type="protein sequence ID" value="HJC37664.1"/>
    <property type="molecule type" value="Genomic_DNA"/>
</dbReference>
<dbReference type="AlphaFoldDB" id="A0A9D2SX76"/>
<evidence type="ECO:0000313" key="2">
    <source>
        <dbReference type="Proteomes" id="UP000823894"/>
    </source>
</evidence>
<reference evidence="1" key="1">
    <citation type="journal article" date="2021" name="PeerJ">
        <title>Extensive microbial diversity within the chicken gut microbiome revealed by metagenomics and culture.</title>
        <authorList>
            <person name="Gilroy R."/>
            <person name="Ravi A."/>
            <person name="Getino M."/>
            <person name="Pursley I."/>
            <person name="Horton D.L."/>
            <person name="Alikhan N.F."/>
            <person name="Baker D."/>
            <person name="Gharbi K."/>
            <person name="Hall N."/>
            <person name="Watson M."/>
            <person name="Adriaenssens E.M."/>
            <person name="Foster-Nyarko E."/>
            <person name="Jarju S."/>
            <person name="Secka A."/>
            <person name="Antonio M."/>
            <person name="Oren A."/>
            <person name="Chaudhuri R.R."/>
            <person name="La Ragione R."/>
            <person name="Hildebrand F."/>
            <person name="Pallen M.J."/>
        </authorList>
    </citation>
    <scope>NUCLEOTIDE SEQUENCE</scope>
    <source>
        <strain evidence="1">ChiGjej1B1-1692</strain>
    </source>
</reference>
<sequence length="66" mass="7610">MGEHEVSLFEFDVPDTVREKYEIWYPSNLEQPDQAYPVVVIAKAFFGADAEIGVNENWQDVTINFT</sequence>